<sequence>MRRYSLYGLMLMFTLAAVLCGVFAGGVLRGKQLAAADGKAALSVFTDQIAAEAKQALSQGDLPRAYTLTQLLKETAATKYAQLRRAYAQSVIAQYNAAMEDCDLLQCKALLTRETIAVLKEECPGLFEQLKAQLNQIRNHDNERRDVSFSLLSFRTKKAEPAH</sequence>
<accession>A0A9X2F6X2</accession>
<proteinExistence type="predicted"/>
<protein>
    <submittedName>
        <fullName evidence="1">Uncharacterized protein</fullName>
    </submittedName>
</protein>
<organism evidence="1 2">
    <name type="scientific">Aeoliella straminimaris</name>
    <dbReference type="NCBI Taxonomy" id="2954799"/>
    <lineage>
        <taxon>Bacteria</taxon>
        <taxon>Pseudomonadati</taxon>
        <taxon>Planctomycetota</taxon>
        <taxon>Planctomycetia</taxon>
        <taxon>Pirellulales</taxon>
        <taxon>Lacipirellulaceae</taxon>
        <taxon>Aeoliella</taxon>
    </lineage>
</organism>
<evidence type="ECO:0000313" key="1">
    <source>
        <dbReference type="EMBL" id="MCO6042798.1"/>
    </source>
</evidence>
<dbReference type="EMBL" id="JAMXLR010000011">
    <property type="protein sequence ID" value="MCO6042798.1"/>
    <property type="molecule type" value="Genomic_DNA"/>
</dbReference>
<evidence type="ECO:0000313" key="2">
    <source>
        <dbReference type="Proteomes" id="UP001155241"/>
    </source>
</evidence>
<name>A0A9X2F6X2_9BACT</name>
<dbReference type="AlphaFoldDB" id="A0A9X2F6X2"/>
<gene>
    <name evidence="1" type="ORF">NG895_02655</name>
</gene>
<reference evidence="1" key="1">
    <citation type="submission" date="2022-06" db="EMBL/GenBank/DDBJ databases">
        <title>Aeoliella straminimaris, a novel planctomycete from sediments.</title>
        <authorList>
            <person name="Vitorino I.R."/>
            <person name="Lage O.M."/>
        </authorList>
    </citation>
    <scope>NUCLEOTIDE SEQUENCE</scope>
    <source>
        <strain evidence="1">ICT_H6.2</strain>
    </source>
</reference>
<comment type="caution">
    <text evidence="1">The sequence shown here is derived from an EMBL/GenBank/DDBJ whole genome shotgun (WGS) entry which is preliminary data.</text>
</comment>
<dbReference type="Proteomes" id="UP001155241">
    <property type="component" value="Unassembled WGS sequence"/>
</dbReference>
<keyword evidence="2" id="KW-1185">Reference proteome</keyword>
<dbReference type="RefSeq" id="WP_252850898.1">
    <property type="nucleotide sequence ID" value="NZ_JAMXLR010000011.1"/>
</dbReference>